<proteinExistence type="inferred from homology"/>
<dbReference type="STRING" id="1224164.B843_11700"/>
<evidence type="ECO:0000313" key="4">
    <source>
        <dbReference type="Proteomes" id="UP000019222"/>
    </source>
</evidence>
<dbReference type="PROSITE" id="PS01227">
    <property type="entry name" value="UPF0012"/>
    <property type="match status" value="1"/>
</dbReference>
<sequence length="256" mass="27616">MDKVRHVVQEAAEEGAELVVFPEATMQGFGTGRLDSQAEPLDGEFVTALRELAEGYNLALVAGVFTPADTVERDGKTINRITNTLVACLPDGSLFTYDKIHTYDAFGFAESDTVAAGKELSTFLYKGVRFGLATCYDVRFPQQFRALARRGAQAILLPASWATGKGKLEQWRLLTRARALDSTSVIVAVGQALPLDERTAAAPSGIGHSGVLAPDGTTIAELGEQATLAVYDVDLEEQVAKMRTSLPVLDYPENYL</sequence>
<dbReference type="KEGG" id="cvt:B843_11700"/>
<dbReference type="InterPro" id="IPR001110">
    <property type="entry name" value="UPF0012_CS"/>
</dbReference>
<reference evidence="3 4" key="1">
    <citation type="submission" date="2013-02" db="EMBL/GenBank/DDBJ databases">
        <title>The complete genome sequence of Corynebacterium vitaeruminis DSM 20294.</title>
        <authorList>
            <person name="Ruckert C."/>
            <person name="Albersmeier A."/>
            <person name="Kalinowski J."/>
        </authorList>
    </citation>
    <scope>NUCLEOTIDE SEQUENCE [LARGE SCALE GENOMIC DNA]</scope>
    <source>
        <strain evidence="4">ATCC 10234</strain>
    </source>
</reference>
<keyword evidence="4" id="KW-1185">Reference proteome</keyword>
<dbReference type="Proteomes" id="UP000019222">
    <property type="component" value="Chromosome"/>
</dbReference>
<evidence type="ECO:0000313" key="3">
    <source>
        <dbReference type="EMBL" id="AHI23716.1"/>
    </source>
</evidence>
<dbReference type="PROSITE" id="PS50263">
    <property type="entry name" value="CN_HYDROLASE"/>
    <property type="match status" value="1"/>
</dbReference>
<evidence type="ECO:0000256" key="1">
    <source>
        <dbReference type="ARBA" id="ARBA00010613"/>
    </source>
</evidence>
<accession>W5Y383</accession>
<gene>
    <name evidence="3" type="ORF">B843_11700</name>
</gene>
<dbReference type="EMBL" id="CP004353">
    <property type="protein sequence ID" value="AHI23716.1"/>
    <property type="molecule type" value="Genomic_DNA"/>
</dbReference>
<dbReference type="PANTHER" id="PTHR23088">
    <property type="entry name" value="NITRILASE-RELATED"/>
    <property type="match status" value="1"/>
</dbReference>
<feature type="domain" description="CN hydrolase" evidence="2">
    <location>
        <begin position="1"/>
        <end position="235"/>
    </location>
</feature>
<evidence type="ECO:0000259" key="2">
    <source>
        <dbReference type="PROSITE" id="PS50263"/>
    </source>
</evidence>
<dbReference type="PANTHER" id="PTHR23088:SF27">
    <property type="entry name" value="DEAMINATED GLUTATHIONE AMIDASE"/>
    <property type="match status" value="1"/>
</dbReference>
<dbReference type="CDD" id="cd07581">
    <property type="entry name" value="nitrilase_3"/>
    <property type="match status" value="1"/>
</dbReference>
<dbReference type="InterPro" id="IPR003010">
    <property type="entry name" value="C-N_Hydrolase"/>
</dbReference>
<dbReference type="Pfam" id="PF00795">
    <property type="entry name" value="CN_hydrolase"/>
    <property type="match status" value="1"/>
</dbReference>
<protein>
    <recommendedName>
        <fullName evidence="2">CN hydrolase domain-containing protein</fullName>
    </recommendedName>
</protein>
<name>W5Y383_9CORY</name>
<dbReference type="SUPFAM" id="SSF56317">
    <property type="entry name" value="Carbon-nitrogen hydrolase"/>
    <property type="match status" value="1"/>
</dbReference>
<dbReference type="AlphaFoldDB" id="W5Y383"/>
<dbReference type="Gene3D" id="3.60.110.10">
    <property type="entry name" value="Carbon-nitrogen hydrolase"/>
    <property type="match status" value="1"/>
</dbReference>
<dbReference type="eggNOG" id="COG0388">
    <property type="taxonomic scope" value="Bacteria"/>
</dbReference>
<dbReference type="PATRIC" id="fig|1224164.3.peg.2357"/>
<comment type="similarity">
    <text evidence="1">Belongs to the carbon-nitrogen hydrolase superfamily. NIT1/NIT2 family.</text>
</comment>
<organism evidence="3 4">
    <name type="scientific">Corynebacterium vitaeruminis DSM 20294</name>
    <dbReference type="NCBI Taxonomy" id="1224164"/>
    <lineage>
        <taxon>Bacteria</taxon>
        <taxon>Bacillati</taxon>
        <taxon>Actinomycetota</taxon>
        <taxon>Actinomycetes</taxon>
        <taxon>Mycobacteriales</taxon>
        <taxon>Corynebacteriaceae</taxon>
        <taxon>Corynebacterium</taxon>
    </lineage>
</organism>
<dbReference type="InterPro" id="IPR036526">
    <property type="entry name" value="C-N_Hydrolase_sf"/>
</dbReference>
<dbReference type="HOGENOM" id="CLU_030130_1_2_11"/>